<dbReference type="Gene3D" id="2.60.40.10">
    <property type="entry name" value="Immunoglobulins"/>
    <property type="match status" value="1"/>
</dbReference>
<dbReference type="RefSeq" id="WP_107183962.1">
    <property type="nucleotide sequence ID" value="NZ_CP131575.1"/>
</dbReference>
<keyword evidence="6" id="KW-1133">Transmembrane helix</keyword>
<keyword evidence="4" id="KW-0969">Cilium</keyword>
<keyword evidence="6" id="KW-0812">Transmembrane</keyword>
<evidence type="ECO:0000256" key="5">
    <source>
        <dbReference type="ARBA" id="ARBA00023273"/>
    </source>
</evidence>
<dbReference type="InterPro" id="IPR013783">
    <property type="entry name" value="Ig-like_fold"/>
</dbReference>
<evidence type="ECO:0000313" key="8">
    <source>
        <dbReference type="EMBL" id="PSV13373.1"/>
    </source>
</evidence>
<dbReference type="Pfam" id="PF22544">
    <property type="entry name" value="HYDIN_VesB_CFA65-like_Ig"/>
    <property type="match status" value="1"/>
</dbReference>
<comment type="caution">
    <text evidence="8">The sequence shown here is derived from an EMBL/GenBank/DDBJ whole genome shotgun (WGS) entry which is preliminary data.</text>
</comment>
<keyword evidence="6" id="KW-0472">Membrane</keyword>
<dbReference type="EMBL" id="PYNS01000001">
    <property type="protein sequence ID" value="PSV13373.1"/>
    <property type="molecule type" value="Genomic_DNA"/>
</dbReference>
<name>A0A2T3KZ35_PHOLD</name>
<evidence type="ECO:0000256" key="2">
    <source>
        <dbReference type="ARBA" id="ARBA00004496"/>
    </source>
</evidence>
<proteinExistence type="predicted"/>
<evidence type="ECO:0000256" key="4">
    <source>
        <dbReference type="ARBA" id="ARBA00023069"/>
    </source>
</evidence>
<feature type="transmembrane region" description="Helical" evidence="6">
    <location>
        <begin position="68"/>
        <end position="90"/>
    </location>
</feature>
<sequence>MTANDGYRCKNKSVQRGTCEYAKSEKIIPASSVTTYSNNEAICPGNTDHNKPCGAVLEKVIPQKKLPWMMIALSSATVLVFAVAMWLFLFRGDALLRVDQTSFILSPGQSTKVEVFNDGEVNLQLDNVEFSSDKFSTEITDDNSAIAPGESGYVRVKFSENAQDSIKGSMTIHSNSAGEPVSIEIIGNAKPWRVAEKLNSTSTILVKEKG</sequence>
<reference evidence="8 9" key="1">
    <citation type="submission" date="2018-03" db="EMBL/GenBank/DDBJ databases">
        <title>Whole genome sequencing of Histamine producing bacteria.</title>
        <authorList>
            <person name="Butler K."/>
        </authorList>
    </citation>
    <scope>NUCLEOTIDE SEQUENCE [LARGE SCALE GENOMIC DNA]</scope>
    <source>
        <strain evidence="8 9">Res.4.1</strain>
    </source>
</reference>
<dbReference type="AlphaFoldDB" id="A0A2T3KZ35"/>
<accession>A0A2T3KZ35</accession>
<dbReference type="Proteomes" id="UP000240530">
    <property type="component" value="Unassembled WGS sequence"/>
</dbReference>
<organism evidence="8 9">
    <name type="scientific">Photobacterium leiognathi subsp. mandapamensis</name>
    <name type="common">Photobacterium mandapamensis</name>
    <dbReference type="NCBI Taxonomy" id="48408"/>
    <lineage>
        <taxon>Bacteria</taxon>
        <taxon>Pseudomonadati</taxon>
        <taxon>Pseudomonadota</taxon>
        <taxon>Gammaproteobacteria</taxon>
        <taxon>Vibrionales</taxon>
        <taxon>Vibrionaceae</taxon>
        <taxon>Photobacterium</taxon>
    </lineage>
</organism>
<evidence type="ECO:0000313" key="9">
    <source>
        <dbReference type="Proteomes" id="UP000240530"/>
    </source>
</evidence>
<evidence type="ECO:0000256" key="3">
    <source>
        <dbReference type="ARBA" id="ARBA00022490"/>
    </source>
</evidence>
<dbReference type="GO" id="GO:0005737">
    <property type="term" value="C:cytoplasm"/>
    <property type="evidence" value="ECO:0007669"/>
    <property type="project" value="UniProtKB-SubCell"/>
</dbReference>
<feature type="domain" description="HYDIN/VesB/CFA65-like Ig-like" evidence="7">
    <location>
        <begin position="110"/>
        <end position="187"/>
    </location>
</feature>
<evidence type="ECO:0000256" key="6">
    <source>
        <dbReference type="SAM" id="Phobius"/>
    </source>
</evidence>
<protein>
    <recommendedName>
        <fullName evidence="7">HYDIN/VesB/CFA65-like Ig-like domain-containing protein</fullName>
    </recommendedName>
</protein>
<evidence type="ECO:0000259" key="7">
    <source>
        <dbReference type="Pfam" id="PF22544"/>
    </source>
</evidence>
<keyword evidence="5" id="KW-0966">Cell projection</keyword>
<gene>
    <name evidence="8" type="ORF">C0W93_00035</name>
</gene>
<keyword evidence="3" id="KW-0963">Cytoplasm</keyword>
<evidence type="ECO:0000256" key="1">
    <source>
        <dbReference type="ARBA" id="ARBA00004138"/>
    </source>
</evidence>
<dbReference type="InterPro" id="IPR053879">
    <property type="entry name" value="HYDIN_VesB_CFA65-like_Ig"/>
</dbReference>
<comment type="subcellular location">
    <subcellularLocation>
        <location evidence="1">Cell projection</location>
        <location evidence="1">Cilium</location>
    </subcellularLocation>
    <subcellularLocation>
        <location evidence="2">Cytoplasm</location>
    </subcellularLocation>
</comment>